<accession>A0A4R7DM89</accession>
<gene>
    <name evidence="1" type="ORF">DFQ03_0178</name>
</gene>
<proteinExistence type="predicted"/>
<dbReference type="RefSeq" id="WP_133671147.1">
    <property type="nucleotide sequence ID" value="NZ_SNZW01000004.1"/>
</dbReference>
<dbReference type="Proteomes" id="UP000295274">
    <property type="component" value="Unassembled WGS sequence"/>
</dbReference>
<sequence>MKKATLLLTLLLITTIGISQNKQGGSDPISGIDIIIKKDPASKPIINTDNNPLIDEVNKLELEYLNLKAREIQQNFSKQDLSSLKTKDDVLKVYANFLQRAIKHKSHNLNKKEDPAVIIYNDCPACFPFEIILNGGKGRPIINNENNNPNIKVEKNKAVKKTEIIKKKKQ</sequence>
<evidence type="ECO:0000313" key="1">
    <source>
        <dbReference type="EMBL" id="TDS20586.1"/>
    </source>
</evidence>
<organism evidence="1 2">
    <name type="scientific">Maribacter caenipelagi</name>
    <dbReference type="NCBI Taxonomy" id="1447781"/>
    <lineage>
        <taxon>Bacteria</taxon>
        <taxon>Pseudomonadati</taxon>
        <taxon>Bacteroidota</taxon>
        <taxon>Flavobacteriia</taxon>
        <taxon>Flavobacteriales</taxon>
        <taxon>Flavobacteriaceae</taxon>
        <taxon>Maribacter</taxon>
    </lineage>
</organism>
<reference evidence="1 2" key="1">
    <citation type="submission" date="2019-03" db="EMBL/GenBank/DDBJ databases">
        <title>Genomic Encyclopedia of Type Strains, Phase III (KMG-III): the genomes of soil and plant-associated and newly described type strains.</title>
        <authorList>
            <person name="Whitman W."/>
        </authorList>
    </citation>
    <scope>NUCLEOTIDE SEQUENCE [LARGE SCALE GENOMIC DNA]</scope>
    <source>
        <strain evidence="1 2">CECT 8455</strain>
    </source>
</reference>
<dbReference type="OrthoDB" id="1435275at2"/>
<evidence type="ECO:0000313" key="2">
    <source>
        <dbReference type="Proteomes" id="UP000295274"/>
    </source>
</evidence>
<comment type="caution">
    <text evidence="1">The sequence shown here is derived from an EMBL/GenBank/DDBJ whole genome shotgun (WGS) entry which is preliminary data.</text>
</comment>
<name>A0A4R7DM89_9FLAO</name>
<dbReference type="EMBL" id="SNZW01000004">
    <property type="protein sequence ID" value="TDS20586.1"/>
    <property type="molecule type" value="Genomic_DNA"/>
</dbReference>
<dbReference type="AlphaFoldDB" id="A0A4R7DM89"/>
<keyword evidence="2" id="KW-1185">Reference proteome</keyword>
<protein>
    <submittedName>
        <fullName evidence="1">Uncharacterized protein</fullName>
    </submittedName>
</protein>